<sequence length="641" mass="74016">MREPWPSKMAPALKVCGYGDRLMALLLRRIYMLRSIDEINDFGVYKKIQKSDGYDDFKIKNIIYGWNYSGKTTLSRIFSSIEDKKIHPDFSLAKFKISLNDDSVLKQSELSTSNLIIKVFNTDYVAKNLRWDDSDVEPIIILGDDEIVLEQKIKSNQDKIDRTKELLAIKERSSSNLEATLSSLRTSNARNIKETLQLVETFTATQAINIYNELTEPEDSYILSEDDFRKNMKLSLSKISDKKQNIPTLVYRSKFEERVEKVNNLLKEKPEVSHVINWLSENTEISSWVEKGLSLHSQENECLFCTSQIPEGRIDSLKAHYSRSLLDYRSEITQVSLELEKEIIDDWGIQAGMFYEENCSKVDEILSGIKIEVEENNKFIKECIAYVDIKSQNPYIDCKPLPPSGHDKSKLRELISSLNEIISSHNEINANFTASLIKAKRSVQHHMLVESFRSKDYTSSLEKIKFNKIVIERCTKFIKHLRKNNEKIEEVISNGHKGCASLNDYISEFLGHNNLKIKVVKNNGVNRFNMLRLDQPAKNLSDGEKSAIAFSFYLTKLKEEKDLSSIIIYIDDPISSLDSNHIFQVNSIIKNTFFIKHPDQGWGLTYDSLSFILIQEFQVRREIPLTKEQINYLENKNPNGY</sequence>
<evidence type="ECO:0000313" key="2">
    <source>
        <dbReference type="EMBL" id="CAG7716641.1"/>
    </source>
</evidence>
<feature type="domain" description="Protein CR006 P-loop" evidence="1">
    <location>
        <begin position="51"/>
        <end position="593"/>
    </location>
</feature>
<comment type="caution">
    <text evidence="2">The sequence shown here is derived from an EMBL/GenBank/DDBJ whole genome shotgun (WGS) entry which is preliminary data.</text>
</comment>
<dbReference type="EMBL" id="CAJVCH010040072">
    <property type="protein sequence ID" value="CAG7716641.1"/>
    <property type="molecule type" value="Genomic_DNA"/>
</dbReference>
<dbReference type="InterPro" id="IPR026866">
    <property type="entry name" value="CR006_AAA"/>
</dbReference>
<accession>A0A8J2NKS4</accession>
<organism evidence="2 3">
    <name type="scientific">Allacma fusca</name>
    <dbReference type="NCBI Taxonomy" id="39272"/>
    <lineage>
        <taxon>Eukaryota</taxon>
        <taxon>Metazoa</taxon>
        <taxon>Ecdysozoa</taxon>
        <taxon>Arthropoda</taxon>
        <taxon>Hexapoda</taxon>
        <taxon>Collembola</taxon>
        <taxon>Symphypleona</taxon>
        <taxon>Sminthuridae</taxon>
        <taxon>Allacma</taxon>
    </lineage>
</organism>
<dbReference type="AlphaFoldDB" id="A0A8J2NKS4"/>
<name>A0A8J2NKS4_9HEXA</name>
<dbReference type="Pfam" id="PF13166">
    <property type="entry name" value="AAA_13"/>
    <property type="match status" value="1"/>
</dbReference>
<proteinExistence type="predicted"/>
<protein>
    <recommendedName>
        <fullName evidence="1">Protein CR006 P-loop domain-containing protein</fullName>
    </recommendedName>
</protein>
<dbReference type="Proteomes" id="UP000708208">
    <property type="component" value="Unassembled WGS sequence"/>
</dbReference>
<keyword evidence="3" id="KW-1185">Reference proteome</keyword>
<gene>
    <name evidence="2" type="ORF">AFUS01_LOCUS6139</name>
</gene>
<reference evidence="2" key="1">
    <citation type="submission" date="2021-06" db="EMBL/GenBank/DDBJ databases">
        <authorList>
            <person name="Hodson N. C."/>
            <person name="Mongue J. A."/>
            <person name="Jaron S. K."/>
        </authorList>
    </citation>
    <scope>NUCLEOTIDE SEQUENCE</scope>
</reference>
<evidence type="ECO:0000259" key="1">
    <source>
        <dbReference type="Pfam" id="PF13166"/>
    </source>
</evidence>
<evidence type="ECO:0000313" key="3">
    <source>
        <dbReference type="Proteomes" id="UP000708208"/>
    </source>
</evidence>